<reference evidence="1 2" key="1">
    <citation type="journal article" date="2014" name="Int. J. Syst. Evol. Microbiol.">
        <title>Complete genome sequence of Corynebacterium casei LMG S-19264T (=DSM 44701T), isolated from a smear-ripened cheese.</title>
        <authorList>
            <consortium name="US DOE Joint Genome Institute (JGI-PGF)"/>
            <person name="Walter F."/>
            <person name="Albersmeier A."/>
            <person name="Kalinowski J."/>
            <person name="Ruckert C."/>
        </authorList>
    </citation>
    <scope>NUCLEOTIDE SEQUENCE [LARGE SCALE GENOMIC DNA]</scope>
    <source>
        <strain evidence="1 2">IBRC-M 10912</strain>
    </source>
</reference>
<name>A0ABD5P0Z9_9EURY</name>
<proteinExistence type="predicted"/>
<comment type="caution">
    <text evidence="1">The sequence shown here is derived from an EMBL/GenBank/DDBJ whole genome shotgun (WGS) entry which is preliminary data.</text>
</comment>
<dbReference type="AlphaFoldDB" id="A0ABD5P0Z9"/>
<dbReference type="Gene3D" id="3.60.160.10">
    <property type="entry name" value="Mitochondrial biogenesis AIM24"/>
    <property type="match status" value="1"/>
</dbReference>
<dbReference type="RefSeq" id="WP_246974142.1">
    <property type="nucleotide sequence ID" value="NZ_CP095397.1"/>
</dbReference>
<evidence type="ECO:0000313" key="1">
    <source>
        <dbReference type="EMBL" id="MFC4247822.1"/>
    </source>
</evidence>
<evidence type="ECO:0000313" key="2">
    <source>
        <dbReference type="Proteomes" id="UP001595821"/>
    </source>
</evidence>
<accession>A0ABD5P0Z9</accession>
<dbReference type="PANTHER" id="PTHR38074">
    <property type="entry name" value="ALTERED INHERITANCE OF MITOCHONDRIA PROTEIN 24, MITOCHONDRIAL"/>
    <property type="match status" value="1"/>
</dbReference>
<protein>
    <submittedName>
        <fullName evidence="1">AIM24 family protein</fullName>
    </submittedName>
</protein>
<organism evidence="1 2">
    <name type="scientific">Natribaculum luteum</name>
    <dbReference type="NCBI Taxonomy" id="1586232"/>
    <lineage>
        <taxon>Archaea</taxon>
        <taxon>Methanobacteriati</taxon>
        <taxon>Methanobacteriota</taxon>
        <taxon>Stenosarchaea group</taxon>
        <taxon>Halobacteria</taxon>
        <taxon>Halobacteriales</taxon>
        <taxon>Natrialbaceae</taxon>
        <taxon>Natribaculum</taxon>
    </lineage>
</organism>
<gene>
    <name evidence="1" type="ORF">ACFOZ7_12800</name>
</gene>
<sequence>MELEEFAAANAPEDGTERFQLESSKLLDVDLDGSAMLKAGSMVAYTGDVTFTGKGSAEGGITGFLKEKATGEGTPVMEAEGTGHVYVADQGKEIQVLDLDPGQRLSVNGNDVLAFEAQIDYEIGTVGSLGATMSGGLTNVFLEGPGSVAITTHGDPLVLTPPVKTDPDATVAWSGSLSPSASVNRNLSDMIGQSSDERYQLEFTGTDGFVIVQPYEETQPQSQ</sequence>
<dbReference type="InterPro" id="IPR002838">
    <property type="entry name" value="AIM24"/>
</dbReference>
<dbReference type="Pfam" id="PF01987">
    <property type="entry name" value="AIM24"/>
    <property type="match status" value="1"/>
</dbReference>
<dbReference type="SUPFAM" id="SSF51219">
    <property type="entry name" value="TRAP-like"/>
    <property type="match status" value="1"/>
</dbReference>
<dbReference type="EMBL" id="JBHSDJ010000100">
    <property type="protein sequence ID" value="MFC4247822.1"/>
    <property type="molecule type" value="Genomic_DNA"/>
</dbReference>
<dbReference type="PANTHER" id="PTHR38074:SF1">
    <property type="entry name" value="ALTERED INHERITANCE OF MITOCHONDRIA PROTEIN 24, MITOCHONDRIAL"/>
    <property type="match status" value="1"/>
</dbReference>
<dbReference type="GeneID" id="71853699"/>
<dbReference type="InterPro" id="IPR036983">
    <property type="entry name" value="AIM24_sf"/>
</dbReference>
<dbReference type="Proteomes" id="UP001595821">
    <property type="component" value="Unassembled WGS sequence"/>
</dbReference>
<dbReference type="InterPro" id="IPR016031">
    <property type="entry name" value="Trp_RNA-bd_attenuator-like_dom"/>
</dbReference>